<dbReference type="Pfam" id="PF14608">
    <property type="entry name" value="zf-CCCH_2"/>
    <property type="match status" value="2"/>
</dbReference>
<organism evidence="6 7">
    <name type="scientific">Podila minutissima</name>
    <dbReference type="NCBI Taxonomy" id="64525"/>
    <lineage>
        <taxon>Eukaryota</taxon>
        <taxon>Fungi</taxon>
        <taxon>Fungi incertae sedis</taxon>
        <taxon>Mucoromycota</taxon>
        <taxon>Mortierellomycotina</taxon>
        <taxon>Mortierellomycetes</taxon>
        <taxon>Mortierellales</taxon>
        <taxon>Mortierellaceae</taxon>
        <taxon>Podila</taxon>
    </lineage>
</organism>
<feature type="transmembrane region" description="Helical" evidence="4">
    <location>
        <begin position="12"/>
        <end position="29"/>
    </location>
</feature>
<feature type="domain" description="C3H1-type" evidence="5">
    <location>
        <begin position="353"/>
        <end position="387"/>
    </location>
</feature>
<dbReference type="EMBL" id="JAAAUY010000386">
    <property type="protein sequence ID" value="KAF9330574.1"/>
    <property type="molecule type" value="Genomic_DNA"/>
</dbReference>
<feature type="coiled-coil region" evidence="2">
    <location>
        <begin position="176"/>
        <end position="203"/>
    </location>
</feature>
<dbReference type="InterPro" id="IPR000571">
    <property type="entry name" value="Znf_CCCH"/>
</dbReference>
<evidence type="ECO:0000313" key="6">
    <source>
        <dbReference type="EMBL" id="KAF9330574.1"/>
    </source>
</evidence>
<keyword evidence="7" id="KW-1185">Reference proteome</keyword>
<keyword evidence="4" id="KW-0472">Membrane</keyword>
<accession>A0A9P5SLK0</accession>
<keyword evidence="4" id="KW-0812">Transmembrane</keyword>
<dbReference type="Gene3D" id="4.10.1000.40">
    <property type="match status" value="1"/>
</dbReference>
<evidence type="ECO:0000259" key="5">
    <source>
        <dbReference type="PROSITE" id="PS50103"/>
    </source>
</evidence>
<evidence type="ECO:0000256" key="3">
    <source>
        <dbReference type="SAM" id="MobiDB-lite"/>
    </source>
</evidence>
<reference evidence="6" key="1">
    <citation type="journal article" date="2020" name="Fungal Divers.">
        <title>Resolving the Mortierellaceae phylogeny through synthesis of multi-gene phylogenetics and phylogenomics.</title>
        <authorList>
            <person name="Vandepol N."/>
            <person name="Liber J."/>
            <person name="Desiro A."/>
            <person name="Na H."/>
            <person name="Kennedy M."/>
            <person name="Barry K."/>
            <person name="Grigoriev I.V."/>
            <person name="Miller A.N."/>
            <person name="O'Donnell K."/>
            <person name="Stajich J.E."/>
            <person name="Bonito G."/>
        </authorList>
    </citation>
    <scope>NUCLEOTIDE SEQUENCE</scope>
    <source>
        <strain evidence="6">NVP1</strain>
    </source>
</reference>
<evidence type="ECO:0000256" key="2">
    <source>
        <dbReference type="SAM" id="Coils"/>
    </source>
</evidence>
<feature type="zinc finger region" description="C3H1-type" evidence="1">
    <location>
        <begin position="353"/>
        <end position="387"/>
    </location>
</feature>
<feature type="compositionally biased region" description="Low complexity" evidence="3">
    <location>
        <begin position="412"/>
        <end position="432"/>
    </location>
</feature>
<keyword evidence="2" id="KW-0175">Coiled coil</keyword>
<keyword evidence="4" id="KW-1133">Transmembrane helix</keyword>
<keyword evidence="1" id="KW-0863">Zinc-finger</keyword>
<feature type="compositionally biased region" description="Basic and acidic residues" evidence="3">
    <location>
        <begin position="43"/>
        <end position="64"/>
    </location>
</feature>
<sequence length="432" mass="48435">MLGNNPTSNNAIRFGAAILLGTAIAYLIWSASSSSSSSSQKTGRKEVKKTTKTVTSEKKTEVKKGTTTIESEPTVEAAAEATVETTIERTIEHTHEQQEQQHQQTEEEIAQELERSLPTPVKAKTRGDEITDHMNAATNKEMEIAISETEETAPVADIAVEVAEIAMIEAPMEVEVEVEQVVEEEQEQEVQEQEQQEETVSHEEIAVIEDVITQEHVHEETTETEDTEVVIEKEIATSSFAQKEIMEAELEIDTPTTLVEEEHYSKVNLNLNSTNNLEESRWTSKRVVDDVQTLAEISLVAQHSELNAQAVEFTPSWSTAPRYVPAPIARPRNPTTRSEEPAKMKSRCRFWPKCTNKSCKFVHPTVYCRDPANCTFGERCVFIHPSDVVRMHETQENGKKNQRRNANRTRRPQSSDSSASMVSVSPVESPMK</sequence>
<feature type="region of interest" description="Disordered" evidence="3">
    <location>
        <begin position="391"/>
        <end position="432"/>
    </location>
</feature>
<name>A0A9P5SLK0_9FUNG</name>
<evidence type="ECO:0000313" key="7">
    <source>
        <dbReference type="Proteomes" id="UP000696485"/>
    </source>
</evidence>
<keyword evidence="1" id="KW-0862">Zinc</keyword>
<protein>
    <recommendedName>
        <fullName evidence="5">C3H1-type domain-containing protein</fullName>
    </recommendedName>
</protein>
<dbReference type="Proteomes" id="UP000696485">
    <property type="component" value="Unassembled WGS sequence"/>
</dbReference>
<evidence type="ECO:0000256" key="4">
    <source>
        <dbReference type="SAM" id="Phobius"/>
    </source>
</evidence>
<evidence type="ECO:0000256" key="1">
    <source>
        <dbReference type="PROSITE-ProRule" id="PRU00723"/>
    </source>
</evidence>
<keyword evidence="1" id="KW-0479">Metal-binding</keyword>
<feature type="region of interest" description="Disordered" evidence="3">
    <location>
        <begin position="93"/>
        <end position="113"/>
    </location>
</feature>
<comment type="caution">
    <text evidence="6">The sequence shown here is derived from an EMBL/GenBank/DDBJ whole genome shotgun (WGS) entry which is preliminary data.</text>
</comment>
<proteinExistence type="predicted"/>
<dbReference type="AlphaFoldDB" id="A0A9P5SLK0"/>
<dbReference type="GO" id="GO:0008270">
    <property type="term" value="F:zinc ion binding"/>
    <property type="evidence" value="ECO:0007669"/>
    <property type="project" value="UniProtKB-KW"/>
</dbReference>
<gene>
    <name evidence="6" type="ORF">BG006_006458</name>
</gene>
<feature type="region of interest" description="Disordered" evidence="3">
    <location>
        <begin position="33"/>
        <end position="80"/>
    </location>
</feature>
<dbReference type="PROSITE" id="PS50103">
    <property type="entry name" value="ZF_C3H1"/>
    <property type="match status" value="1"/>
</dbReference>
<feature type="compositionally biased region" description="Basic residues" evidence="3">
    <location>
        <begin position="400"/>
        <end position="411"/>
    </location>
</feature>